<dbReference type="GO" id="GO:0016342">
    <property type="term" value="C:catenin complex"/>
    <property type="evidence" value="ECO:0007669"/>
    <property type="project" value="TreeGrafter"/>
</dbReference>
<protein>
    <recommendedName>
        <fullName evidence="7">Cadherin domain-containing protein</fullName>
    </recommendedName>
</protein>
<dbReference type="PANTHER" id="PTHR24027:SF438">
    <property type="entry name" value="CADHERIN 23"/>
    <property type="match status" value="1"/>
</dbReference>
<dbReference type="AlphaFoldDB" id="A0AA88J2C8"/>
<comment type="subcellular location">
    <subcellularLocation>
        <location evidence="1">Membrane</location>
    </subcellularLocation>
</comment>
<dbReference type="GO" id="GO:0008013">
    <property type="term" value="F:beta-catenin binding"/>
    <property type="evidence" value="ECO:0007669"/>
    <property type="project" value="TreeGrafter"/>
</dbReference>
<dbReference type="CDD" id="cd11304">
    <property type="entry name" value="Cadherin_repeat"/>
    <property type="match status" value="1"/>
</dbReference>
<name>A0AA88J2C8_CHASR</name>
<evidence type="ECO:0000313" key="9">
    <source>
        <dbReference type="Proteomes" id="UP001187415"/>
    </source>
</evidence>
<dbReference type="PROSITE" id="PS50268">
    <property type="entry name" value="CADHERIN_2"/>
    <property type="match status" value="2"/>
</dbReference>
<dbReference type="EMBL" id="JAUPFM010000021">
    <property type="protein sequence ID" value="KAK2817524.1"/>
    <property type="molecule type" value="Genomic_DNA"/>
</dbReference>
<evidence type="ECO:0000256" key="1">
    <source>
        <dbReference type="ARBA" id="ARBA00004370"/>
    </source>
</evidence>
<dbReference type="InterPro" id="IPR015919">
    <property type="entry name" value="Cadherin-like_sf"/>
</dbReference>
<evidence type="ECO:0000259" key="7">
    <source>
        <dbReference type="PROSITE" id="PS50268"/>
    </source>
</evidence>
<dbReference type="InterPro" id="IPR002126">
    <property type="entry name" value="Cadherin-like_dom"/>
</dbReference>
<dbReference type="GO" id="GO:0016477">
    <property type="term" value="P:cell migration"/>
    <property type="evidence" value="ECO:0007669"/>
    <property type="project" value="TreeGrafter"/>
</dbReference>
<accession>A0AA88J2C8</accession>
<dbReference type="InterPro" id="IPR039808">
    <property type="entry name" value="Cadherin"/>
</dbReference>
<dbReference type="GO" id="GO:0045296">
    <property type="term" value="F:cadherin binding"/>
    <property type="evidence" value="ECO:0007669"/>
    <property type="project" value="TreeGrafter"/>
</dbReference>
<dbReference type="SMART" id="SM00112">
    <property type="entry name" value="CA"/>
    <property type="match status" value="1"/>
</dbReference>
<proteinExistence type="predicted"/>
<keyword evidence="3 5" id="KW-0106">Calcium</keyword>
<feature type="signal peptide" evidence="6">
    <location>
        <begin position="1"/>
        <end position="22"/>
    </location>
</feature>
<reference evidence="8" key="1">
    <citation type="submission" date="2023-07" db="EMBL/GenBank/DDBJ databases">
        <title>Chromosome-level Genome Assembly of Striped Snakehead (Channa striata).</title>
        <authorList>
            <person name="Liu H."/>
        </authorList>
    </citation>
    <scope>NUCLEOTIDE SEQUENCE</scope>
    <source>
        <strain evidence="8">Gz</strain>
        <tissue evidence="8">Muscle</tissue>
    </source>
</reference>
<evidence type="ECO:0000256" key="4">
    <source>
        <dbReference type="ARBA" id="ARBA00023136"/>
    </source>
</evidence>
<sequence>MDPGGLIQTCLLVSIGASVLSGNPIGTSTINCNGGGNQRVGAVDEGYTGDVELVNGITPGQSVKLVPYFFPSHLEFLELSFTLGETTATVRTKKPLDAEALEDADLLLHYSVMCDGNADEGVIKHNNTRTLKVNDLNDNGPVFSKKLYSVTVSEIHPVDTEVVRVNAVDGDSTSANNRVTYSTVPSSDYFSFNNFGAFILTRRLNYNLVQNFSFVVTAEDKWGLVDTANVQINVEDFDNLNPYFSHNQYQAYIQENEASSIDNMQPEPIKAQDGDTGIDMTITYSIRAVSPEKYRITLTSPTLEFSL</sequence>
<dbReference type="Gene3D" id="2.60.40.60">
    <property type="entry name" value="Cadherins"/>
    <property type="match status" value="3"/>
</dbReference>
<gene>
    <name evidence="8" type="ORF">Q5P01_025715</name>
</gene>
<dbReference type="PRINTS" id="PR00205">
    <property type="entry name" value="CADHERIN"/>
</dbReference>
<evidence type="ECO:0000256" key="6">
    <source>
        <dbReference type="SAM" id="SignalP"/>
    </source>
</evidence>
<dbReference type="GO" id="GO:0005509">
    <property type="term" value="F:calcium ion binding"/>
    <property type="evidence" value="ECO:0007669"/>
    <property type="project" value="UniProtKB-UniRule"/>
</dbReference>
<dbReference type="GO" id="GO:0031175">
    <property type="term" value="P:neuron projection development"/>
    <property type="evidence" value="ECO:0007669"/>
    <property type="project" value="TreeGrafter"/>
</dbReference>
<dbReference type="PANTHER" id="PTHR24027">
    <property type="entry name" value="CADHERIN-23"/>
    <property type="match status" value="1"/>
</dbReference>
<dbReference type="PROSITE" id="PS00232">
    <property type="entry name" value="CADHERIN_1"/>
    <property type="match status" value="1"/>
</dbReference>
<keyword evidence="4" id="KW-0472">Membrane</keyword>
<dbReference type="Pfam" id="PF00028">
    <property type="entry name" value="Cadherin"/>
    <property type="match status" value="1"/>
</dbReference>
<keyword evidence="6" id="KW-0732">Signal</keyword>
<evidence type="ECO:0000256" key="2">
    <source>
        <dbReference type="ARBA" id="ARBA00022737"/>
    </source>
</evidence>
<feature type="domain" description="Cadherin" evidence="7">
    <location>
        <begin position="144"/>
        <end position="244"/>
    </location>
</feature>
<organism evidence="8 9">
    <name type="scientific">Channa striata</name>
    <name type="common">Snakehead murrel</name>
    <name type="synonym">Ophicephalus striatus</name>
    <dbReference type="NCBI Taxonomy" id="64152"/>
    <lineage>
        <taxon>Eukaryota</taxon>
        <taxon>Metazoa</taxon>
        <taxon>Chordata</taxon>
        <taxon>Craniata</taxon>
        <taxon>Vertebrata</taxon>
        <taxon>Euteleostomi</taxon>
        <taxon>Actinopterygii</taxon>
        <taxon>Neopterygii</taxon>
        <taxon>Teleostei</taxon>
        <taxon>Neoteleostei</taxon>
        <taxon>Acanthomorphata</taxon>
        <taxon>Anabantaria</taxon>
        <taxon>Anabantiformes</taxon>
        <taxon>Channoidei</taxon>
        <taxon>Channidae</taxon>
        <taxon>Channa</taxon>
    </lineage>
</organism>
<evidence type="ECO:0000256" key="5">
    <source>
        <dbReference type="PROSITE-ProRule" id="PRU00043"/>
    </source>
</evidence>
<dbReference type="Proteomes" id="UP001187415">
    <property type="component" value="Unassembled WGS sequence"/>
</dbReference>
<feature type="chain" id="PRO_5041658549" description="Cadherin domain-containing protein" evidence="6">
    <location>
        <begin position="23"/>
        <end position="307"/>
    </location>
</feature>
<dbReference type="SUPFAM" id="SSF49313">
    <property type="entry name" value="Cadherin-like"/>
    <property type="match status" value="1"/>
</dbReference>
<feature type="domain" description="Cadherin" evidence="7">
    <location>
        <begin position="81"/>
        <end position="143"/>
    </location>
</feature>
<dbReference type="InterPro" id="IPR020894">
    <property type="entry name" value="Cadherin_CS"/>
</dbReference>
<keyword evidence="2" id="KW-0677">Repeat</keyword>
<keyword evidence="9" id="KW-1185">Reference proteome</keyword>
<dbReference type="GO" id="GO:0009653">
    <property type="term" value="P:anatomical structure morphogenesis"/>
    <property type="evidence" value="ECO:0007669"/>
    <property type="project" value="UniProtKB-ARBA"/>
</dbReference>
<comment type="caution">
    <text evidence="8">The sequence shown here is derived from an EMBL/GenBank/DDBJ whole genome shotgun (WGS) entry which is preliminary data.</text>
</comment>
<evidence type="ECO:0000256" key="3">
    <source>
        <dbReference type="ARBA" id="ARBA00022837"/>
    </source>
</evidence>
<evidence type="ECO:0000313" key="8">
    <source>
        <dbReference type="EMBL" id="KAK2817524.1"/>
    </source>
</evidence>
<dbReference type="GO" id="GO:0007156">
    <property type="term" value="P:homophilic cell adhesion via plasma membrane adhesion molecules"/>
    <property type="evidence" value="ECO:0007669"/>
    <property type="project" value="InterPro"/>
</dbReference>